<dbReference type="PANTHER" id="PTHR39965:SF1">
    <property type="entry name" value="CRISPR SYSTEM CMR SUBUNIT CMR6"/>
    <property type="match status" value="1"/>
</dbReference>
<proteinExistence type="predicted"/>
<keyword evidence="1" id="KW-0051">Antiviral defense</keyword>
<feature type="domain" description="CRISPR type III-associated protein" evidence="4">
    <location>
        <begin position="164"/>
        <end position="341"/>
    </location>
</feature>
<protein>
    <submittedName>
        <fullName evidence="5">Type III-B CRISPR module RAMP protein Cmr6</fullName>
    </submittedName>
</protein>
<evidence type="ECO:0000313" key="5">
    <source>
        <dbReference type="EMBL" id="MDA2807780.1"/>
    </source>
</evidence>
<organism evidence="5 6">
    <name type="scientific">Nocardiopsis suaedae</name>
    <dbReference type="NCBI Taxonomy" id="3018444"/>
    <lineage>
        <taxon>Bacteria</taxon>
        <taxon>Bacillati</taxon>
        <taxon>Actinomycetota</taxon>
        <taxon>Actinomycetes</taxon>
        <taxon>Streptosporangiales</taxon>
        <taxon>Nocardiopsidaceae</taxon>
        <taxon>Nocardiopsis</taxon>
    </lineage>
</organism>
<evidence type="ECO:0000313" key="6">
    <source>
        <dbReference type="Proteomes" id="UP001165685"/>
    </source>
</evidence>
<sequence length="367" mass="39609">MPRDKRAPGAGGDPDDETVHPFRAYGPLGARVQVERRIPVDENRKKGRPSTVLKDGGGDVDKGANALVLLQRLAFEKEHEDQKLKVAEARGLLNRWAAESGLGQGNAELLKGALARRHAFVERWKAGETPRRYAERLELVPEWRIVTGLGLQYGEQESGLAMHGTYGWPVIPASTLKGVAAEGARVVEKELEEELKARKAEAEERTERISAFREKVRRILGGPRPGESPATDGESPQGRGAVRFLDALPGEKGVRVYDDVITPHQQPYYTDTMPGGGPAAPRPPAEHHNPVPVPFLSVSGTFHVDLLGDDEDALRTAAEWLERAGDESGVGGRTTAGYGYFMCRPASAPSTGGPAGAGKGTKKGKRT</sequence>
<dbReference type="InterPro" id="IPR010172">
    <property type="entry name" value="CRISPR-assoc_prot_TM1791"/>
</dbReference>
<evidence type="ECO:0000256" key="1">
    <source>
        <dbReference type="ARBA" id="ARBA00023118"/>
    </source>
</evidence>
<gene>
    <name evidence="5" type="primary">cmr6</name>
    <name evidence="5" type="ORF">O4U47_24940</name>
</gene>
<evidence type="ECO:0000256" key="2">
    <source>
        <dbReference type="ARBA" id="ARBA00093789"/>
    </source>
</evidence>
<feature type="compositionally biased region" description="Basic and acidic residues" evidence="3">
    <location>
        <begin position="33"/>
        <end position="44"/>
    </location>
</feature>
<dbReference type="PANTHER" id="PTHR39965">
    <property type="entry name" value="CRISPR SYSTEM CMR SUBUNIT CMR6"/>
    <property type="match status" value="1"/>
</dbReference>
<keyword evidence="6" id="KW-1185">Reference proteome</keyword>
<dbReference type="NCBIfam" id="TIGR01898">
    <property type="entry name" value="cas_TM1791_cmr6"/>
    <property type="match status" value="1"/>
</dbReference>
<comment type="subunit">
    <text evidence="2">Part of the Csm effector complex that includes Cas10, Csm2, Csm3, Csm4 and Csm5.</text>
</comment>
<feature type="region of interest" description="Disordered" evidence="3">
    <location>
        <begin position="218"/>
        <end position="240"/>
    </location>
</feature>
<dbReference type="Pfam" id="PF03787">
    <property type="entry name" value="RAMPs"/>
    <property type="match status" value="1"/>
</dbReference>
<feature type="region of interest" description="Disordered" evidence="3">
    <location>
        <begin position="1"/>
        <end position="57"/>
    </location>
</feature>
<dbReference type="EMBL" id="JAQFWP010000063">
    <property type="protein sequence ID" value="MDA2807780.1"/>
    <property type="molecule type" value="Genomic_DNA"/>
</dbReference>
<reference evidence="5" key="1">
    <citation type="submission" date="2023-01" db="EMBL/GenBank/DDBJ databases">
        <title>Draft genome sequence of Nocardiopsis sp. LSu2-4 isolated from halophytes.</title>
        <authorList>
            <person name="Duangmal K."/>
            <person name="Chantavorakit T."/>
        </authorList>
    </citation>
    <scope>NUCLEOTIDE SEQUENCE</scope>
    <source>
        <strain evidence="5">LSu2-4</strain>
    </source>
</reference>
<dbReference type="InterPro" id="IPR005537">
    <property type="entry name" value="RAMP_III_fam"/>
</dbReference>
<feature type="region of interest" description="Disordered" evidence="3">
    <location>
        <begin position="345"/>
        <end position="367"/>
    </location>
</feature>
<comment type="caution">
    <text evidence="5">The sequence shown here is derived from an EMBL/GenBank/DDBJ whole genome shotgun (WGS) entry which is preliminary data.</text>
</comment>
<accession>A0ABT4TSV7</accession>
<name>A0ABT4TSV7_9ACTN</name>
<evidence type="ECO:0000256" key="3">
    <source>
        <dbReference type="SAM" id="MobiDB-lite"/>
    </source>
</evidence>
<evidence type="ECO:0000259" key="4">
    <source>
        <dbReference type="Pfam" id="PF03787"/>
    </source>
</evidence>
<dbReference type="Proteomes" id="UP001165685">
    <property type="component" value="Unassembled WGS sequence"/>
</dbReference>
<dbReference type="RefSeq" id="WP_270680403.1">
    <property type="nucleotide sequence ID" value="NZ_JAQFWP010000063.1"/>
</dbReference>